<comment type="caution">
    <text evidence="4">The sequence shown here is derived from an EMBL/GenBank/DDBJ whole genome shotgun (WGS) entry which is preliminary data.</text>
</comment>
<dbReference type="RefSeq" id="WP_208004673.1">
    <property type="nucleotide sequence ID" value="NZ_JAGDFX010000004.1"/>
</dbReference>
<dbReference type="InterPro" id="IPR011250">
    <property type="entry name" value="OMP/PagP_B-barrel"/>
</dbReference>
<feature type="signal peptide" evidence="2">
    <location>
        <begin position="1"/>
        <end position="23"/>
    </location>
</feature>
<dbReference type="InterPro" id="IPR027385">
    <property type="entry name" value="Beta-barrel_OMP"/>
</dbReference>
<evidence type="ECO:0000313" key="4">
    <source>
        <dbReference type="EMBL" id="MBO1518927.1"/>
    </source>
</evidence>
<dbReference type="Proteomes" id="UP000664882">
    <property type="component" value="Unassembled WGS sequence"/>
</dbReference>
<dbReference type="SUPFAM" id="SSF56925">
    <property type="entry name" value="OMPA-like"/>
    <property type="match status" value="1"/>
</dbReference>
<evidence type="ECO:0000259" key="3">
    <source>
        <dbReference type="Pfam" id="PF13505"/>
    </source>
</evidence>
<keyword evidence="1 2" id="KW-0732">Signal</keyword>
<evidence type="ECO:0000256" key="2">
    <source>
        <dbReference type="SAM" id="SignalP"/>
    </source>
</evidence>
<sequence>MFKKITTVSVALAALTCGSQAMAANYVGGNIAAVEAGDADLVALYGRLGTEFSENFSGEVRLGTGIDDDTIYGNKVKLKHLVGAYVRGGIPVADVFFPYATVGFTDVKLSSNGYSDSGNDISFGFGTDIRINPNVDLNIEYMNYYDKHDVTIDGFSVGATYRF</sequence>
<dbReference type="Pfam" id="PF13505">
    <property type="entry name" value="OMP_b-brl"/>
    <property type="match status" value="1"/>
</dbReference>
<keyword evidence="5" id="KW-1185">Reference proteome</keyword>
<gene>
    <name evidence="4" type="ORF">J3U76_04625</name>
</gene>
<protein>
    <submittedName>
        <fullName evidence="4">Porin family protein</fullName>
    </submittedName>
</protein>
<feature type="chain" id="PRO_5045953523" evidence="2">
    <location>
        <begin position="24"/>
        <end position="163"/>
    </location>
</feature>
<proteinExistence type="predicted"/>
<evidence type="ECO:0000256" key="1">
    <source>
        <dbReference type="ARBA" id="ARBA00022729"/>
    </source>
</evidence>
<dbReference type="Gene3D" id="2.40.160.20">
    <property type="match status" value="1"/>
</dbReference>
<reference evidence="4 5" key="1">
    <citation type="submission" date="2021-03" db="EMBL/GenBank/DDBJ databases">
        <title>Oceanisphaera sp. nov., isolated from the intestine.</title>
        <authorList>
            <person name="Zhao L.-H."/>
            <person name="Shi L.-F."/>
        </authorList>
    </citation>
    <scope>NUCLEOTIDE SEQUENCE [LARGE SCALE GENOMIC DNA]</scope>
    <source>
        <strain evidence="4 5">DM8</strain>
    </source>
</reference>
<feature type="domain" description="Outer membrane protein beta-barrel" evidence="3">
    <location>
        <begin position="10"/>
        <end position="163"/>
    </location>
</feature>
<organism evidence="4 5">
    <name type="scientific">Oceanisphaera pacifica</name>
    <dbReference type="NCBI Taxonomy" id="2818389"/>
    <lineage>
        <taxon>Bacteria</taxon>
        <taxon>Pseudomonadati</taxon>
        <taxon>Pseudomonadota</taxon>
        <taxon>Gammaproteobacteria</taxon>
        <taxon>Aeromonadales</taxon>
        <taxon>Aeromonadaceae</taxon>
        <taxon>Oceanisphaera</taxon>
    </lineage>
</organism>
<dbReference type="EMBL" id="JAGDFX010000004">
    <property type="protein sequence ID" value="MBO1518927.1"/>
    <property type="molecule type" value="Genomic_DNA"/>
</dbReference>
<evidence type="ECO:0000313" key="5">
    <source>
        <dbReference type="Proteomes" id="UP000664882"/>
    </source>
</evidence>
<name>A0ABS3NEY1_9GAMM</name>
<accession>A0ABS3NEY1</accession>